<organism evidence="2 3">
    <name type="scientific">Microlunatus kandeliicorticis</name>
    <dbReference type="NCBI Taxonomy" id="1759536"/>
    <lineage>
        <taxon>Bacteria</taxon>
        <taxon>Bacillati</taxon>
        <taxon>Actinomycetota</taxon>
        <taxon>Actinomycetes</taxon>
        <taxon>Propionibacteriales</taxon>
        <taxon>Propionibacteriaceae</taxon>
        <taxon>Microlunatus</taxon>
    </lineage>
</organism>
<sequence>MIGNRCEPAAELGGGVQQPDEIADRTEVAAGTLEQPAAPLVVVVQVGGVLPAAAHPLHRLHETQQTGAQFAVSLQIGEHTEPSTDRADIVEPSPEQRTDVDPAAPSK</sequence>
<proteinExistence type="predicted"/>
<feature type="region of interest" description="Disordered" evidence="1">
    <location>
        <begin position="77"/>
        <end position="107"/>
    </location>
</feature>
<accession>A0A7W3P4H9</accession>
<gene>
    <name evidence="2" type="ORF">FHX74_000508</name>
</gene>
<comment type="caution">
    <text evidence="2">The sequence shown here is derived from an EMBL/GenBank/DDBJ whole genome shotgun (WGS) entry which is preliminary data.</text>
</comment>
<dbReference type="Proteomes" id="UP000523079">
    <property type="component" value="Unassembled WGS sequence"/>
</dbReference>
<evidence type="ECO:0000313" key="3">
    <source>
        <dbReference type="Proteomes" id="UP000523079"/>
    </source>
</evidence>
<reference evidence="2 3" key="1">
    <citation type="submission" date="2020-07" db="EMBL/GenBank/DDBJ databases">
        <title>Sequencing the genomes of 1000 actinobacteria strains.</title>
        <authorList>
            <person name="Klenk H.-P."/>
        </authorList>
    </citation>
    <scope>NUCLEOTIDE SEQUENCE [LARGE SCALE GENOMIC DNA]</scope>
    <source>
        <strain evidence="2 3">DSM 100723</strain>
    </source>
</reference>
<feature type="compositionally biased region" description="Basic and acidic residues" evidence="1">
    <location>
        <begin position="78"/>
        <end position="100"/>
    </location>
</feature>
<evidence type="ECO:0000313" key="2">
    <source>
        <dbReference type="EMBL" id="MBA8792914.1"/>
    </source>
</evidence>
<dbReference type="AlphaFoldDB" id="A0A7W3P4H9"/>
<protein>
    <submittedName>
        <fullName evidence="2">Uncharacterized protein</fullName>
    </submittedName>
</protein>
<keyword evidence="3" id="KW-1185">Reference proteome</keyword>
<evidence type="ECO:0000256" key="1">
    <source>
        <dbReference type="SAM" id="MobiDB-lite"/>
    </source>
</evidence>
<dbReference type="EMBL" id="JACGWT010000001">
    <property type="protein sequence ID" value="MBA8792914.1"/>
    <property type="molecule type" value="Genomic_DNA"/>
</dbReference>
<name>A0A7W3P4H9_9ACTN</name>
<feature type="region of interest" description="Disordered" evidence="1">
    <location>
        <begin position="1"/>
        <end position="20"/>
    </location>
</feature>